<keyword evidence="3" id="KW-1185">Reference proteome</keyword>
<evidence type="ECO:0000256" key="1">
    <source>
        <dbReference type="SAM" id="MobiDB-lite"/>
    </source>
</evidence>
<dbReference type="AlphaFoldDB" id="A0A4C1VH95"/>
<accession>A0A4C1VH95</accession>
<protein>
    <submittedName>
        <fullName evidence="2">Uncharacterized protein</fullName>
    </submittedName>
</protein>
<comment type="caution">
    <text evidence="2">The sequence shown here is derived from an EMBL/GenBank/DDBJ whole genome shotgun (WGS) entry which is preliminary data.</text>
</comment>
<organism evidence="2 3">
    <name type="scientific">Eumeta variegata</name>
    <name type="common">Bagworm moth</name>
    <name type="synonym">Eumeta japonica</name>
    <dbReference type="NCBI Taxonomy" id="151549"/>
    <lineage>
        <taxon>Eukaryota</taxon>
        <taxon>Metazoa</taxon>
        <taxon>Ecdysozoa</taxon>
        <taxon>Arthropoda</taxon>
        <taxon>Hexapoda</taxon>
        <taxon>Insecta</taxon>
        <taxon>Pterygota</taxon>
        <taxon>Neoptera</taxon>
        <taxon>Endopterygota</taxon>
        <taxon>Lepidoptera</taxon>
        <taxon>Glossata</taxon>
        <taxon>Ditrysia</taxon>
        <taxon>Tineoidea</taxon>
        <taxon>Psychidae</taxon>
        <taxon>Oiketicinae</taxon>
        <taxon>Eumeta</taxon>
    </lineage>
</organism>
<evidence type="ECO:0000313" key="3">
    <source>
        <dbReference type="Proteomes" id="UP000299102"/>
    </source>
</evidence>
<evidence type="ECO:0000313" key="2">
    <source>
        <dbReference type="EMBL" id="GBP38316.1"/>
    </source>
</evidence>
<dbReference type="OrthoDB" id="7164827at2759"/>
<sequence>MVLLSDSTISELCSSTTPTSQFSSLHFIAAAAIGAKSMKAAALAGSRAQDARAASEVCGVLARGARERCEGDGPHAREWAPRGAVNACGRPAGDDLTAGGGRPGAHHATGVGGARRRPGSAQTRLEGRGPAAALAHDPYPVSTYATPYAIRTIQLSNFVIEPCRRGSASVRLS</sequence>
<dbReference type="Proteomes" id="UP000299102">
    <property type="component" value="Unassembled WGS sequence"/>
</dbReference>
<reference evidence="2 3" key="1">
    <citation type="journal article" date="2019" name="Commun. Biol.">
        <title>The bagworm genome reveals a unique fibroin gene that provides high tensile strength.</title>
        <authorList>
            <person name="Kono N."/>
            <person name="Nakamura H."/>
            <person name="Ohtoshi R."/>
            <person name="Tomita M."/>
            <person name="Numata K."/>
            <person name="Arakawa K."/>
        </authorList>
    </citation>
    <scope>NUCLEOTIDE SEQUENCE [LARGE SCALE GENOMIC DNA]</scope>
</reference>
<proteinExistence type="predicted"/>
<gene>
    <name evidence="2" type="ORF">EVAR_29260_1</name>
</gene>
<name>A0A4C1VH95_EUMVA</name>
<dbReference type="EMBL" id="BGZK01000346">
    <property type="protein sequence ID" value="GBP38316.1"/>
    <property type="molecule type" value="Genomic_DNA"/>
</dbReference>
<feature type="region of interest" description="Disordered" evidence="1">
    <location>
        <begin position="94"/>
        <end position="134"/>
    </location>
</feature>